<dbReference type="InterPro" id="IPR011706">
    <property type="entry name" value="Cu-oxidase_C"/>
</dbReference>
<name>A0A4U3L9L7_9BACT</name>
<dbReference type="PANTHER" id="PTHR11709:SF2">
    <property type="entry name" value="MULTICOPPER OXIDASE LPR1"/>
    <property type="match status" value="1"/>
</dbReference>
<evidence type="ECO:0000259" key="6">
    <source>
        <dbReference type="Pfam" id="PF07732"/>
    </source>
</evidence>
<dbReference type="Pfam" id="PF00394">
    <property type="entry name" value="Cu-oxidase"/>
    <property type="match status" value="1"/>
</dbReference>
<dbReference type="EMBL" id="SZQL01000001">
    <property type="protein sequence ID" value="TKK71998.1"/>
    <property type="molecule type" value="Genomic_DNA"/>
</dbReference>
<evidence type="ECO:0000259" key="4">
    <source>
        <dbReference type="Pfam" id="PF00394"/>
    </source>
</evidence>
<keyword evidence="1" id="KW-0479">Metal-binding</keyword>
<dbReference type="GO" id="GO:0005507">
    <property type="term" value="F:copper ion binding"/>
    <property type="evidence" value="ECO:0007669"/>
    <property type="project" value="InterPro"/>
</dbReference>
<dbReference type="AlphaFoldDB" id="A0A4U3L9L7"/>
<dbReference type="Gene3D" id="2.60.40.420">
    <property type="entry name" value="Cupredoxins - blue copper proteins"/>
    <property type="match status" value="3"/>
</dbReference>
<protein>
    <submittedName>
        <fullName evidence="7">Multicopper oxidase family protein</fullName>
    </submittedName>
</protein>
<sequence length="450" mass="51116">MKPQNNIVEYTLEASEFNWEIKPGKTIAAWGFNNQVPGPLLKAKQGDTLVVKVVNNLPEPTLIHWHGIRLPATMDGTGEVQQPIQPGEHFEYRFEVPDAGTFWYHSHQNETVQMERGMYGGIVVAADNDPIVDNDRLFMIDDMKLTNENAFKKHGAIGRWIERHDGREGSTCLLNGKEAAILHMNAGQVERWRFVNAASARYFLLSLGGKPFRMIATDGGLLEKARTETELLITPGERFDIVVGPFEEGTIINIETLPYNRTTFLKAKKQQYATIHVTAEKPSKAFIPEQLNWIESLAPQDAIANRQVKMSVAPSLKRGIDFLVNDEMHCNDEPVMVGDLQVWEVSNTSMMDHPFHLHGFFFQVLEENGKVPAYKAWKDTYNLKPKSTIKIAWMPDNRPGRWMYHCHILEHHAAGMMAHFEVVDPNSPAAPKQKPVHSCQLKQFPHHKTK</sequence>
<dbReference type="InterPro" id="IPR008972">
    <property type="entry name" value="Cupredoxin"/>
</dbReference>
<dbReference type="InterPro" id="IPR002355">
    <property type="entry name" value="Cu_oxidase_Cu_BS"/>
</dbReference>
<evidence type="ECO:0000259" key="5">
    <source>
        <dbReference type="Pfam" id="PF07731"/>
    </source>
</evidence>
<gene>
    <name evidence="7" type="ORF">FC093_03020</name>
</gene>
<reference evidence="7 8" key="1">
    <citation type="submission" date="2019-05" db="EMBL/GenBank/DDBJ databases">
        <title>Panacibacter sp. strain 17mud1-8 Genome sequencing and assembly.</title>
        <authorList>
            <person name="Chhetri G."/>
        </authorList>
    </citation>
    <scope>NUCLEOTIDE SEQUENCE [LARGE SCALE GENOMIC DNA]</scope>
    <source>
        <strain evidence="7 8">17mud1-8</strain>
    </source>
</reference>
<dbReference type="CDD" id="cd13861">
    <property type="entry name" value="CuRO_1_CumA_like"/>
    <property type="match status" value="1"/>
</dbReference>
<feature type="domain" description="Plastocyanin-like" evidence="5">
    <location>
        <begin position="334"/>
        <end position="424"/>
    </location>
</feature>
<dbReference type="PROSITE" id="PS00079">
    <property type="entry name" value="MULTICOPPER_OXIDASE1"/>
    <property type="match status" value="1"/>
</dbReference>
<keyword evidence="8" id="KW-1185">Reference proteome</keyword>
<dbReference type="PROSITE" id="PS00080">
    <property type="entry name" value="MULTICOPPER_OXIDASE2"/>
    <property type="match status" value="1"/>
</dbReference>
<dbReference type="Pfam" id="PF07732">
    <property type="entry name" value="Cu-oxidase_3"/>
    <property type="match status" value="1"/>
</dbReference>
<evidence type="ECO:0000256" key="2">
    <source>
        <dbReference type="ARBA" id="ARBA00023002"/>
    </source>
</evidence>
<evidence type="ECO:0000256" key="3">
    <source>
        <dbReference type="SAM" id="MobiDB-lite"/>
    </source>
</evidence>
<dbReference type="SUPFAM" id="SSF49503">
    <property type="entry name" value="Cupredoxins"/>
    <property type="match status" value="3"/>
</dbReference>
<dbReference type="PANTHER" id="PTHR11709">
    <property type="entry name" value="MULTI-COPPER OXIDASE"/>
    <property type="match status" value="1"/>
</dbReference>
<comment type="caution">
    <text evidence="7">The sequence shown here is derived from an EMBL/GenBank/DDBJ whole genome shotgun (WGS) entry which is preliminary data.</text>
</comment>
<evidence type="ECO:0000256" key="1">
    <source>
        <dbReference type="ARBA" id="ARBA00022723"/>
    </source>
</evidence>
<evidence type="ECO:0000313" key="7">
    <source>
        <dbReference type="EMBL" id="TKK71998.1"/>
    </source>
</evidence>
<dbReference type="InterPro" id="IPR011707">
    <property type="entry name" value="Cu-oxidase-like_N"/>
</dbReference>
<dbReference type="InterPro" id="IPR033138">
    <property type="entry name" value="Cu_oxidase_CS"/>
</dbReference>
<dbReference type="InterPro" id="IPR045087">
    <property type="entry name" value="Cu-oxidase_fam"/>
</dbReference>
<organism evidence="7 8">
    <name type="scientific">Ilyomonas limi</name>
    <dbReference type="NCBI Taxonomy" id="2575867"/>
    <lineage>
        <taxon>Bacteria</taxon>
        <taxon>Pseudomonadati</taxon>
        <taxon>Bacteroidota</taxon>
        <taxon>Chitinophagia</taxon>
        <taxon>Chitinophagales</taxon>
        <taxon>Chitinophagaceae</taxon>
        <taxon>Ilyomonas</taxon>
    </lineage>
</organism>
<proteinExistence type="predicted"/>
<keyword evidence="2" id="KW-0560">Oxidoreductase</keyword>
<dbReference type="RefSeq" id="WP_137260238.1">
    <property type="nucleotide sequence ID" value="NZ_SZQL01000001.1"/>
</dbReference>
<dbReference type="OrthoDB" id="9757546at2"/>
<feature type="domain" description="Plastocyanin-like" evidence="4">
    <location>
        <begin position="160"/>
        <end position="243"/>
    </location>
</feature>
<accession>A0A4U3L9L7</accession>
<dbReference type="InterPro" id="IPR001117">
    <property type="entry name" value="Cu-oxidase_2nd"/>
</dbReference>
<evidence type="ECO:0000313" key="8">
    <source>
        <dbReference type="Proteomes" id="UP000305848"/>
    </source>
</evidence>
<dbReference type="Pfam" id="PF07731">
    <property type="entry name" value="Cu-oxidase_2"/>
    <property type="match status" value="1"/>
</dbReference>
<feature type="domain" description="Plastocyanin-like" evidence="6">
    <location>
        <begin position="18"/>
        <end position="127"/>
    </location>
</feature>
<dbReference type="GO" id="GO:0016491">
    <property type="term" value="F:oxidoreductase activity"/>
    <property type="evidence" value="ECO:0007669"/>
    <property type="project" value="UniProtKB-KW"/>
</dbReference>
<dbReference type="Proteomes" id="UP000305848">
    <property type="component" value="Unassembled WGS sequence"/>
</dbReference>
<feature type="region of interest" description="Disordered" evidence="3">
    <location>
        <begin position="425"/>
        <end position="450"/>
    </location>
</feature>